<name>B9RML3_RICCO</name>
<dbReference type="Gene3D" id="3.30.559.10">
    <property type="entry name" value="Chloramphenicol acetyltransferase-like domain"/>
    <property type="match status" value="2"/>
</dbReference>
<dbReference type="Pfam" id="PF02458">
    <property type="entry name" value="Transferase"/>
    <property type="match status" value="1"/>
</dbReference>
<dbReference type="EMBL" id="EQ973789">
    <property type="protein sequence ID" value="EEF47536.1"/>
    <property type="molecule type" value="Genomic_DNA"/>
</dbReference>
<keyword evidence="2 4" id="KW-0808">Transferase</keyword>
<dbReference type="PANTHER" id="PTHR31623:SF122">
    <property type="entry name" value="HXXXD-TYPE ACYL-TRANSFERASE FAMILY PROTEIN"/>
    <property type="match status" value="1"/>
</dbReference>
<dbReference type="InterPro" id="IPR023213">
    <property type="entry name" value="CAT-like_dom_sf"/>
</dbReference>
<dbReference type="PANTHER" id="PTHR31623">
    <property type="entry name" value="F21J9.9"/>
    <property type="match status" value="1"/>
</dbReference>
<dbReference type="EC" id="2.3.1.150" evidence="4"/>
<evidence type="ECO:0000256" key="3">
    <source>
        <dbReference type="ARBA" id="ARBA00023315"/>
    </source>
</evidence>
<evidence type="ECO:0000313" key="5">
    <source>
        <dbReference type="Proteomes" id="UP000008311"/>
    </source>
</evidence>
<dbReference type="OrthoDB" id="1932220at2759"/>
<keyword evidence="5" id="KW-1185">Reference proteome</keyword>
<organism evidence="4 5">
    <name type="scientific">Ricinus communis</name>
    <name type="common">Castor bean</name>
    <dbReference type="NCBI Taxonomy" id="3988"/>
    <lineage>
        <taxon>Eukaryota</taxon>
        <taxon>Viridiplantae</taxon>
        <taxon>Streptophyta</taxon>
        <taxon>Embryophyta</taxon>
        <taxon>Tracheophyta</taxon>
        <taxon>Spermatophyta</taxon>
        <taxon>Magnoliopsida</taxon>
        <taxon>eudicotyledons</taxon>
        <taxon>Gunneridae</taxon>
        <taxon>Pentapetalae</taxon>
        <taxon>rosids</taxon>
        <taxon>fabids</taxon>
        <taxon>Malpighiales</taxon>
        <taxon>Euphorbiaceae</taxon>
        <taxon>Acalyphoideae</taxon>
        <taxon>Acalypheae</taxon>
        <taxon>Ricinus</taxon>
    </lineage>
</organism>
<dbReference type="OMA" id="GICLSHK"/>
<dbReference type="AlphaFoldDB" id="B9RML3"/>
<protein>
    <submittedName>
        <fullName evidence="4">3'-N-debenzoyl-2'-deoxytaxol N-benzoyltransferase, putative</fullName>
        <ecNumber evidence="4">2.3.1.150</ecNumber>
    </submittedName>
</protein>
<keyword evidence="3 4" id="KW-0012">Acyltransferase</keyword>
<dbReference type="eggNOG" id="ENOG502QQQA">
    <property type="taxonomic scope" value="Eukaryota"/>
</dbReference>
<proteinExistence type="inferred from homology"/>
<gene>
    <name evidence="4" type="ORF">RCOM_1081550</name>
</gene>
<dbReference type="Proteomes" id="UP000008311">
    <property type="component" value="Unassembled WGS sequence"/>
</dbReference>
<dbReference type="KEGG" id="rcu:8278441"/>
<dbReference type="GO" id="GO:0047180">
    <property type="term" value="F:salutaridinol 7-O-acetyltransferase activity"/>
    <property type="evidence" value="ECO:0007669"/>
    <property type="project" value="UniProtKB-EC"/>
</dbReference>
<evidence type="ECO:0000256" key="2">
    <source>
        <dbReference type="ARBA" id="ARBA00022679"/>
    </source>
</evidence>
<accession>B9RML3</accession>
<evidence type="ECO:0000313" key="4">
    <source>
        <dbReference type="EMBL" id="EEF47536.1"/>
    </source>
</evidence>
<sequence>MEINVKIIKKDIIKPSSPTPNHLRIFKLSLLDQLSPAAYGSMLLVYSINKPSTAIDKSQLLKRSLSETLTRFYPLAGKIKDNSAVECNDDGAVYLEAQVDCLLSKLLEKPDDHQVIRNLIPAEHIQSLSETQAGCLLLVQATFFACGGLAIGVCISHKLADARTVCTFIQGWAAAALGTDHEAVRPKFNVSSIFPPQNLPSELAVKLNEEKCVTKRYVFHASGIATLKDKAASESVRHPTRVEAVTALIWKCAMKASRSNSKQPKMSVLAQSVNIRKKLVPPLSEYSIGNLMGHFALRATENEVELGTLVTKMRKGIQEFGENYVKKLQEGNALKAVFEALKEMGSLLHGGSTEFYITSSLCRFPFYGIDFGWGKPAWVVPPRDPIKNIISLIDARDGNGIEAWVTLKEEDMAIFERDQELLAVASLNPSVLHIIMPMSCL</sequence>
<evidence type="ECO:0000256" key="1">
    <source>
        <dbReference type="ARBA" id="ARBA00009861"/>
    </source>
</evidence>
<dbReference type="InParanoid" id="B9RML3"/>
<reference evidence="5" key="1">
    <citation type="journal article" date="2010" name="Nat. Biotechnol.">
        <title>Draft genome sequence of the oilseed species Ricinus communis.</title>
        <authorList>
            <person name="Chan A.P."/>
            <person name="Crabtree J."/>
            <person name="Zhao Q."/>
            <person name="Lorenzi H."/>
            <person name="Orvis J."/>
            <person name="Puiu D."/>
            <person name="Melake-Berhan A."/>
            <person name="Jones K.M."/>
            <person name="Redman J."/>
            <person name="Chen G."/>
            <person name="Cahoon E.B."/>
            <person name="Gedil M."/>
            <person name="Stanke M."/>
            <person name="Haas B.J."/>
            <person name="Wortman J.R."/>
            <person name="Fraser-Liggett C.M."/>
            <person name="Ravel J."/>
            <person name="Rabinowicz P.D."/>
        </authorList>
    </citation>
    <scope>NUCLEOTIDE SEQUENCE [LARGE SCALE GENOMIC DNA]</scope>
    <source>
        <strain evidence="5">cv. Hale</strain>
    </source>
</reference>
<comment type="similarity">
    <text evidence="1">Belongs to the plant acyltransferase family.</text>
</comment>